<gene>
    <name evidence="17" type="ORF">BABINDRAFT_163914</name>
</gene>
<comment type="cofactor">
    <cofactor evidence="1">
        <name>Mg(2+)</name>
        <dbReference type="ChEBI" id="CHEBI:18420"/>
    </cofactor>
</comment>
<dbReference type="GO" id="GO:0046872">
    <property type="term" value="F:metal ion binding"/>
    <property type="evidence" value="ECO:0007669"/>
    <property type="project" value="UniProtKB-KW"/>
</dbReference>
<dbReference type="OrthoDB" id="10258631at2759"/>
<evidence type="ECO:0000256" key="14">
    <source>
        <dbReference type="ARBA" id="ARBA00068837"/>
    </source>
</evidence>
<dbReference type="PANTHER" id="PTHR45852">
    <property type="entry name" value="SER/THR-PROTEIN KINASE RIO2"/>
    <property type="match status" value="1"/>
</dbReference>
<dbReference type="FunFam" id="3.30.200.20:FF:000052">
    <property type="entry name" value="Serine/threonine-protein kinase RIO2"/>
    <property type="match status" value="1"/>
</dbReference>
<dbReference type="Gene3D" id="1.10.510.10">
    <property type="entry name" value="Transferase(Phosphotransferase) domain 1"/>
    <property type="match status" value="1"/>
</dbReference>
<keyword evidence="18" id="KW-1185">Reference proteome</keyword>
<dbReference type="PANTHER" id="PTHR45852:SF1">
    <property type="entry name" value="SERINE_THREONINE-PROTEIN KINASE RIO2"/>
    <property type="match status" value="1"/>
</dbReference>
<feature type="region of interest" description="Disordered" evidence="15">
    <location>
        <begin position="320"/>
        <end position="384"/>
    </location>
</feature>
<keyword evidence="9" id="KW-0067">ATP-binding</keyword>
<keyword evidence="6" id="KW-0479">Metal-binding</keyword>
<dbReference type="InterPro" id="IPR036388">
    <property type="entry name" value="WH-like_DNA-bd_sf"/>
</dbReference>
<keyword evidence="7" id="KW-0547">Nucleotide-binding</keyword>
<comment type="similarity">
    <text evidence="2">Belongs to the protein kinase superfamily. RIO-type Ser/Thr kinase family.</text>
</comment>
<evidence type="ECO:0000256" key="6">
    <source>
        <dbReference type="ARBA" id="ARBA00022723"/>
    </source>
</evidence>
<feature type="domain" description="RIO kinase" evidence="16">
    <location>
        <begin position="56"/>
        <end position="292"/>
    </location>
</feature>
<dbReference type="AlphaFoldDB" id="A0A1E3QH58"/>
<dbReference type="Gene3D" id="1.10.10.10">
    <property type="entry name" value="Winged helix-like DNA-binding domain superfamily/Winged helix DNA-binding domain"/>
    <property type="match status" value="1"/>
</dbReference>
<dbReference type="Gene3D" id="3.30.200.20">
    <property type="entry name" value="Phosphorylase Kinase, domain 1"/>
    <property type="match status" value="1"/>
</dbReference>
<dbReference type="GO" id="GO:0004674">
    <property type="term" value="F:protein serine/threonine kinase activity"/>
    <property type="evidence" value="ECO:0007669"/>
    <property type="project" value="UniProtKB-KW"/>
</dbReference>
<dbReference type="SUPFAM" id="SSF46785">
    <property type="entry name" value="Winged helix' DNA-binding domain"/>
    <property type="match status" value="1"/>
</dbReference>
<accession>A0A1E3QH58</accession>
<proteinExistence type="inferred from homology"/>
<evidence type="ECO:0000256" key="12">
    <source>
        <dbReference type="ARBA" id="ARBA00048679"/>
    </source>
</evidence>
<dbReference type="InterPro" id="IPR015285">
    <property type="entry name" value="RIO2_wHTH_N"/>
</dbReference>
<dbReference type="GO" id="GO:0005524">
    <property type="term" value="F:ATP binding"/>
    <property type="evidence" value="ECO:0007669"/>
    <property type="project" value="UniProtKB-KW"/>
</dbReference>
<name>A0A1E3QH58_9ASCO</name>
<dbReference type="CDD" id="cd05144">
    <property type="entry name" value="RIO2_C"/>
    <property type="match status" value="1"/>
</dbReference>
<organism evidence="17 18">
    <name type="scientific">Babjeviella inositovora NRRL Y-12698</name>
    <dbReference type="NCBI Taxonomy" id="984486"/>
    <lineage>
        <taxon>Eukaryota</taxon>
        <taxon>Fungi</taxon>
        <taxon>Dikarya</taxon>
        <taxon>Ascomycota</taxon>
        <taxon>Saccharomycotina</taxon>
        <taxon>Pichiomycetes</taxon>
        <taxon>Serinales incertae sedis</taxon>
        <taxon>Babjeviella</taxon>
    </lineage>
</organism>
<evidence type="ECO:0000256" key="15">
    <source>
        <dbReference type="SAM" id="MobiDB-lite"/>
    </source>
</evidence>
<keyword evidence="5" id="KW-0808">Transferase</keyword>
<evidence type="ECO:0000256" key="8">
    <source>
        <dbReference type="ARBA" id="ARBA00022777"/>
    </source>
</evidence>
<dbReference type="InterPro" id="IPR036390">
    <property type="entry name" value="WH_DNA-bd_sf"/>
</dbReference>
<dbReference type="Pfam" id="PF09202">
    <property type="entry name" value="Rio2_N"/>
    <property type="match status" value="1"/>
</dbReference>
<evidence type="ECO:0000313" key="18">
    <source>
        <dbReference type="Proteomes" id="UP000094336"/>
    </source>
</evidence>
<evidence type="ECO:0000256" key="3">
    <source>
        <dbReference type="ARBA" id="ARBA00012513"/>
    </source>
</evidence>
<dbReference type="GO" id="GO:0030688">
    <property type="term" value="C:preribosome, small subunit precursor"/>
    <property type="evidence" value="ECO:0007669"/>
    <property type="project" value="TreeGrafter"/>
</dbReference>
<dbReference type="InterPro" id="IPR000687">
    <property type="entry name" value="RIO_kinase"/>
</dbReference>
<evidence type="ECO:0000256" key="11">
    <source>
        <dbReference type="ARBA" id="ARBA00047899"/>
    </source>
</evidence>
<evidence type="ECO:0000259" key="16">
    <source>
        <dbReference type="SMART" id="SM00090"/>
    </source>
</evidence>
<keyword evidence="4" id="KW-0723">Serine/threonine-protein kinase</keyword>
<dbReference type="SUPFAM" id="SSF56112">
    <property type="entry name" value="Protein kinase-like (PK-like)"/>
    <property type="match status" value="1"/>
</dbReference>
<evidence type="ECO:0000256" key="4">
    <source>
        <dbReference type="ARBA" id="ARBA00022527"/>
    </source>
</evidence>
<keyword evidence="8" id="KW-0418">Kinase</keyword>
<evidence type="ECO:0000256" key="2">
    <source>
        <dbReference type="ARBA" id="ARBA00009196"/>
    </source>
</evidence>
<dbReference type="GeneID" id="30148032"/>
<dbReference type="FunFam" id="1.10.10.10:FF:000053">
    <property type="entry name" value="Serine/threonine-protein kinase RIO2"/>
    <property type="match status" value="1"/>
</dbReference>
<dbReference type="Pfam" id="PF01163">
    <property type="entry name" value="RIO1"/>
    <property type="match status" value="1"/>
</dbReference>
<dbReference type="EC" id="2.7.11.1" evidence="3"/>
<dbReference type="GO" id="GO:0005829">
    <property type="term" value="C:cytosol"/>
    <property type="evidence" value="ECO:0007669"/>
    <property type="project" value="EnsemblFungi"/>
</dbReference>
<dbReference type="GO" id="GO:0005634">
    <property type="term" value="C:nucleus"/>
    <property type="evidence" value="ECO:0007669"/>
    <property type="project" value="EnsemblFungi"/>
</dbReference>
<dbReference type="GO" id="GO:0000462">
    <property type="term" value="P:maturation of SSU-rRNA from tricistronic rRNA transcript (SSU-rRNA, 5.8S rRNA, LSU-rRNA)"/>
    <property type="evidence" value="ECO:0007669"/>
    <property type="project" value="EnsemblFungi"/>
</dbReference>
<evidence type="ECO:0000256" key="10">
    <source>
        <dbReference type="ARBA" id="ARBA00022842"/>
    </source>
</evidence>
<dbReference type="Proteomes" id="UP000094336">
    <property type="component" value="Unassembled WGS sequence"/>
</dbReference>
<dbReference type="STRING" id="984486.A0A1E3QH58"/>
<evidence type="ECO:0000256" key="13">
    <source>
        <dbReference type="ARBA" id="ARBA00068353"/>
    </source>
</evidence>
<comment type="catalytic activity">
    <reaction evidence="12">
        <text>L-seryl-[protein] + ATP = O-phospho-L-seryl-[protein] + ADP + H(+)</text>
        <dbReference type="Rhea" id="RHEA:17989"/>
        <dbReference type="Rhea" id="RHEA-COMP:9863"/>
        <dbReference type="Rhea" id="RHEA-COMP:11604"/>
        <dbReference type="ChEBI" id="CHEBI:15378"/>
        <dbReference type="ChEBI" id="CHEBI:29999"/>
        <dbReference type="ChEBI" id="CHEBI:30616"/>
        <dbReference type="ChEBI" id="CHEBI:83421"/>
        <dbReference type="ChEBI" id="CHEBI:456216"/>
        <dbReference type="EC" id="2.7.11.1"/>
    </reaction>
</comment>
<reference evidence="18" key="1">
    <citation type="submission" date="2016-05" db="EMBL/GenBank/DDBJ databases">
        <title>Comparative genomics of biotechnologically important yeasts.</title>
        <authorList>
            <consortium name="DOE Joint Genome Institute"/>
            <person name="Riley R."/>
            <person name="Haridas S."/>
            <person name="Wolfe K.H."/>
            <person name="Lopes M.R."/>
            <person name="Hittinger C.T."/>
            <person name="Goker M."/>
            <person name="Salamov A."/>
            <person name="Wisecaver J."/>
            <person name="Long T.M."/>
            <person name="Aerts A.L."/>
            <person name="Barry K."/>
            <person name="Choi C."/>
            <person name="Clum A."/>
            <person name="Coughlan A.Y."/>
            <person name="Deshpande S."/>
            <person name="Douglass A.P."/>
            <person name="Hanson S.J."/>
            <person name="Klenk H.-P."/>
            <person name="Labutti K."/>
            <person name="Lapidus A."/>
            <person name="Lindquist E."/>
            <person name="Lipzen A."/>
            <person name="Meier-Kolthoff J.P."/>
            <person name="Ohm R.A."/>
            <person name="Otillar R.P."/>
            <person name="Pangilinan J."/>
            <person name="Peng Y."/>
            <person name="Rokas A."/>
            <person name="Rosa C.A."/>
            <person name="Scheuner C."/>
            <person name="Sibirny A.A."/>
            <person name="Slot J.C."/>
            <person name="Stielow J.B."/>
            <person name="Sun H."/>
            <person name="Kurtzman C.P."/>
            <person name="Blackwell M."/>
            <person name="Grigoriev I.V."/>
            <person name="Jeffries T.W."/>
        </authorList>
    </citation>
    <scope>NUCLEOTIDE SEQUENCE [LARGE SCALE GENOMIC DNA]</scope>
    <source>
        <strain evidence="18">NRRL Y-12698</strain>
    </source>
</reference>
<evidence type="ECO:0000256" key="7">
    <source>
        <dbReference type="ARBA" id="ARBA00022741"/>
    </source>
</evidence>
<sequence length="398" mass="45664">MTVDDFRVLTAVELGSRNHEVVPTKLIHQVGGLRSVSATGRCISDLAKLSLISKLRNAKYDGYRLSFSGYDYLALKSMTNRGTVYSVGNIIGVGKESDIYSTSDASGHTKVLKIHRLGRTSFRTVKNNRDYLRNKQTGNWMYLSRLAAEKEHQFMSVLHKNGFYVPTPYDWSRHCILMEWINGLPMRAVKKHRDYKGLYSGLMKFIVQLGNHGLIHCDYNEFNIIIRDEADFGKYESDFVVIDFPQCVSIGHVDAEFYFNRDVEGITTFFAKRFNYRPRDDSSMLDTDGFGEGFRYAKPDFKRDVRRIANLDVEVQASGYSKKKKNEEEEELEGALEGMRNLNVVEEEEEEEESQSEYDESEEESESDDDENERIISAISAGDGNLKMDKFGNYILDE</sequence>
<evidence type="ECO:0000256" key="5">
    <source>
        <dbReference type="ARBA" id="ARBA00022679"/>
    </source>
</evidence>
<dbReference type="GO" id="GO:0046830">
    <property type="term" value="P:positive regulation of RNA import into nucleus"/>
    <property type="evidence" value="ECO:0007669"/>
    <property type="project" value="EnsemblFungi"/>
</dbReference>
<dbReference type="InterPro" id="IPR018934">
    <property type="entry name" value="RIO_dom"/>
</dbReference>
<comment type="catalytic activity">
    <reaction evidence="11">
        <text>L-threonyl-[protein] + ATP = O-phospho-L-threonyl-[protein] + ADP + H(+)</text>
        <dbReference type="Rhea" id="RHEA:46608"/>
        <dbReference type="Rhea" id="RHEA-COMP:11060"/>
        <dbReference type="Rhea" id="RHEA-COMP:11605"/>
        <dbReference type="ChEBI" id="CHEBI:15378"/>
        <dbReference type="ChEBI" id="CHEBI:30013"/>
        <dbReference type="ChEBI" id="CHEBI:30616"/>
        <dbReference type="ChEBI" id="CHEBI:61977"/>
        <dbReference type="ChEBI" id="CHEBI:456216"/>
        <dbReference type="EC" id="2.7.11.1"/>
    </reaction>
</comment>
<dbReference type="InterPro" id="IPR030484">
    <property type="entry name" value="Rio2"/>
</dbReference>
<evidence type="ECO:0000256" key="9">
    <source>
        <dbReference type="ARBA" id="ARBA00022840"/>
    </source>
</evidence>
<dbReference type="SMART" id="SM00090">
    <property type="entry name" value="RIO"/>
    <property type="match status" value="1"/>
</dbReference>
<dbReference type="EMBL" id="KV454444">
    <property type="protein sequence ID" value="ODQ77021.1"/>
    <property type="molecule type" value="Genomic_DNA"/>
</dbReference>
<feature type="compositionally biased region" description="Acidic residues" evidence="15">
    <location>
        <begin position="345"/>
        <end position="372"/>
    </location>
</feature>
<dbReference type="RefSeq" id="XP_018982349.1">
    <property type="nucleotide sequence ID" value="XM_019130179.1"/>
</dbReference>
<evidence type="ECO:0000256" key="1">
    <source>
        <dbReference type="ARBA" id="ARBA00001946"/>
    </source>
</evidence>
<keyword evidence="10" id="KW-0460">Magnesium</keyword>
<dbReference type="InterPro" id="IPR011009">
    <property type="entry name" value="Kinase-like_dom_sf"/>
</dbReference>
<protein>
    <recommendedName>
        <fullName evidence="13">Serine/threonine-protein kinase RIO2</fullName>
        <ecNumber evidence="3">2.7.11.1</ecNumber>
    </recommendedName>
    <alternativeName>
        <fullName evidence="14">Serine/threonine-protein kinase rio2</fullName>
    </alternativeName>
</protein>
<evidence type="ECO:0000313" key="17">
    <source>
        <dbReference type="EMBL" id="ODQ77021.1"/>
    </source>
</evidence>